<proteinExistence type="predicted"/>
<protein>
    <recommendedName>
        <fullName evidence="2">AMMECR1 domain-containing protein</fullName>
    </recommendedName>
</protein>
<dbReference type="InterPro" id="IPR023473">
    <property type="entry name" value="AMMECR1"/>
</dbReference>
<dbReference type="PANTHER" id="PTHR13016">
    <property type="entry name" value="AMMECR1 HOMOLOG"/>
    <property type="match status" value="1"/>
</dbReference>
<dbReference type="PROSITE" id="PS51112">
    <property type="entry name" value="AMMECR1"/>
    <property type="match status" value="1"/>
</dbReference>
<dbReference type="PANTHER" id="PTHR13016:SF0">
    <property type="entry name" value="AMME SYNDROME CANDIDATE GENE 1 PROTEIN"/>
    <property type="match status" value="1"/>
</dbReference>
<reference evidence="3 4" key="1">
    <citation type="submission" date="2019-01" db="EMBL/GenBank/DDBJ databases">
        <title>Nuclear Genome Assembly of the Microalgal Biofuel strain Nannochloropsis salina CCMP1776.</title>
        <authorList>
            <person name="Hovde B."/>
        </authorList>
    </citation>
    <scope>NUCLEOTIDE SEQUENCE [LARGE SCALE GENOMIC DNA]</scope>
    <source>
        <strain evidence="3 4">CCMP1776</strain>
    </source>
</reference>
<dbReference type="InterPro" id="IPR002733">
    <property type="entry name" value="AMMECR1_domain"/>
</dbReference>
<keyword evidence="4" id="KW-1185">Reference proteome</keyword>
<evidence type="ECO:0000313" key="4">
    <source>
        <dbReference type="Proteomes" id="UP000355283"/>
    </source>
</evidence>
<dbReference type="AlphaFoldDB" id="A0A4D9DDF9"/>
<feature type="region of interest" description="Disordered" evidence="1">
    <location>
        <begin position="1"/>
        <end position="28"/>
    </location>
</feature>
<accession>A0A4D9DDF9</accession>
<dbReference type="Gene3D" id="3.30.700.20">
    <property type="entry name" value="Hypothetical protein ph0010, domain 1"/>
    <property type="match status" value="1"/>
</dbReference>
<dbReference type="SUPFAM" id="SSF143447">
    <property type="entry name" value="AMMECR1-like"/>
    <property type="match status" value="1"/>
</dbReference>
<evidence type="ECO:0000259" key="2">
    <source>
        <dbReference type="PROSITE" id="PS51112"/>
    </source>
</evidence>
<gene>
    <name evidence="3" type="ORF">NSK_001806</name>
</gene>
<dbReference type="Gene3D" id="3.30.1490.150">
    <property type="entry name" value="Hypothetical protein ph0010, domain 2"/>
    <property type="match status" value="1"/>
</dbReference>
<comment type="caution">
    <text evidence="3">The sequence shown here is derived from an EMBL/GenBank/DDBJ whole genome shotgun (WGS) entry which is preliminary data.</text>
</comment>
<feature type="compositionally biased region" description="Acidic residues" evidence="1">
    <location>
        <begin position="1"/>
        <end position="10"/>
    </location>
</feature>
<sequence length="265" mass="29064">MPPQGENEEFSDGRNSSEDECEAEATSAVTVPVRRGNHPQATSAHVHYCFEVLLHHFNGKGGAPPVPVFDTTVSCPLFVTWEKDGKGVRHGGKTGRQLRGCIGTLSPKTLGDLREYVFSSAFHDRRFSPIAHHELPTLACSVSLLVAYEDVGRGNVWDWEVGVHGIVISFQDGVGRGARRYSATYLPEVAAEQAWTQQEALESLVRKSGYTGTIDTGGKFWEKVALTRYRSSKFCMTYREFVDGRGEGGREGGGEGGRKKRVVVS</sequence>
<dbReference type="EMBL" id="SDOX01000007">
    <property type="protein sequence ID" value="TFJ86718.1"/>
    <property type="molecule type" value="Genomic_DNA"/>
</dbReference>
<name>A0A4D9DDF9_9STRA</name>
<feature type="compositionally biased region" description="Basic and acidic residues" evidence="1">
    <location>
        <begin position="246"/>
        <end position="257"/>
    </location>
</feature>
<feature type="domain" description="AMMECR1" evidence="2">
    <location>
        <begin position="34"/>
        <end position="245"/>
    </location>
</feature>
<dbReference type="OrthoDB" id="24630at2759"/>
<dbReference type="InterPro" id="IPR027485">
    <property type="entry name" value="AMMECR1_N"/>
</dbReference>
<dbReference type="InterPro" id="IPR036071">
    <property type="entry name" value="AMMECR1_dom_sf"/>
</dbReference>
<dbReference type="Pfam" id="PF01871">
    <property type="entry name" value="AMMECR1"/>
    <property type="match status" value="1"/>
</dbReference>
<evidence type="ECO:0000256" key="1">
    <source>
        <dbReference type="SAM" id="MobiDB-lite"/>
    </source>
</evidence>
<evidence type="ECO:0000313" key="3">
    <source>
        <dbReference type="EMBL" id="TFJ86718.1"/>
    </source>
</evidence>
<dbReference type="NCBIfam" id="TIGR00296">
    <property type="entry name" value="TIGR00296 family protein"/>
    <property type="match status" value="1"/>
</dbReference>
<organism evidence="3 4">
    <name type="scientific">Nannochloropsis salina CCMP1776</name>
    <dbReference type="NCBI Taxonomy" id="1027361"/>
    <lineage>
        <taxon>Eukaryota</taxon>
        <taxon>Sar</taxon>
        <taxon>Stramenopiles</taxon>
        <taxon>Ochrophyta</taxon>
        <taxon>Eustigmatophyceae</taxon>
        <taxon>Eustigmatales</taxon>
        <taxon>Monodopsidaceae</taxon>
        <taxon>Microchloropsis</taxon>
        <taxon>Microchloropsis salina</taxon>
    </lineage>
</organism>
<dbReference type="Proteomes" id="UP000355283">
    <property type="component" value="Unassembled WGS sequence"/>
</dbReference>
<feature type="region of interest" description="Disordered" evidence="1">
    <location>
        <begin position="246"/>
        <end position="265"/>
    </location>
</feature>